<evidence type="ECO:0000256" key="1">
    <source>
        <dbReference type="SAM" id="MobiDB-lite"/>
    </source>
</evidence>
<protein>
    <submittedName>
        <fullName evidence="2">Uncharacterized protein</fullName>
    </submittedName>
</protein>
<feature type="non-terminal residue" evidence="2">
    <location>
        <position position="1"/>
    </location>
</feature>
<sequence length="78" mass="8559">VPKPDSALIVPSTTDATTGSIGQEAVLQTPVTPVTAEDLMSLQNLILTQDARALCEKSRQDLQRHNHIQPLYGDRQKH</sequence>
<dbReference type="EMBL" id="MU006224">
    <property type="protein sequence ID" value="KAF2827735.1"/>
    <property type="molecule type" value="Genomic_DNA"/>
</dbReference>
<dbReference type="OrthoDB" id="4357141at2759"/>
<feature type="compositionally biased region" description="Polar residues" evidence="1">
    <location>
        <begin position="11"/>
        <end position="21"/>
    </location>
</feature>
<evidence type="ECO:0000313" key="3">
    <source>
        <dbReference type="Proteomes" id="UP000799424"/>
    </source>
</evidence>
<name>A0A6A7A569_9PLEO</name>
<dbReference type="Proteomes" id="UP000799424">
    <property type="component" value="Unassembled WGS sequence"/>
</dbReference>
<reference evidence="2" key="1">
    <citation type="journal article" date="2020" name="Stud. Mycol.">
        <title>101 Dothideomycetes genomes: a test case for predicting lifestyles and emergence of pathogens.</title>
        <authorList>
            <person name="Haridas S."/>
            <person name="Albert R."/>
            <person name="Binder M."/>
            <person name="Bloem J."/>
            <person name="Labutti K."/>
            <person name="Salamov A."/>
            <person name="Andreopoulos B."/>
            <person name="Baker S."/>
            <person name="Barry K."/>
            <person name="Bills G."/>
            <person name="Bluhm B."/>
            <person name="Cannon C."/>
            <person name="Castanera R."/>
            <person name="Culley D."/>
            <person name="Daum C."/>
            <person name="Ezra D."/>
            <person name="Gonzalez J."/>
            <person name="Henrissat B."/>
            <person name="Kuo A."/>
            <person name="Liang C."/>
            <person name="Lipzen A."/>
            <person name="Lutzoni F."/>
            <person name="Magnuson J."/>
            <person name="Mondo S."/>
            <person name="Nolan M."/>
            <person name="Ohm R."/>
            <person name="Pangilinan J."/>
            <person name="Park H.-J."/>
            <person name="Ramirez L."/>
            <person name="Alfaro M."/>
            <person name="Sun H."/>
            <person name="Tritt A."/>
            <person name="Yoshinaga Y."/>
            <person name="Zwiers L.-H."/>
            <person name="Turgeon B."/>
            <person name="Goodwin S."/>
            <person name="Spatafora J."/>
            <person name="Crous P."/>
            <person name="Grigoriev I."/>
        </authorList>
    </citation>
    <scope>NUCLEOTIDE SEQUENCE</scope>
    <source>
        <strain evidence="2">CBS 113818</strain>
    </source>
</reference>
<gene>
    <name evidence="2" type="ORF">CC86DRAFT_440270</name>
</gene>
<proteinExistence type="predicted"/>
<accession>A0A6A7A569</accession>
<keyword evidence="3" id="KW-1185">Reference proteome</keyword>
<feature type="region of interest" description="Disordered" evidence="1">
    <location>
        <begin position="1"/>
        <end position="21"/>
    </location>
</feature>
<evidence type="ECO:0000313" key="2">
    <source>
        <dbReference type="EMBL" id="KAF2827735.1"/>
    </source>
</evidence>
<dbReference type="AlphaFoldDB" id="A0A6A7A569"/>
<organism evidence="2 3">
    <name type="scientific">Ophiobolus disseminans</name>
    <dbReference type="NCBI Taxonomy" id="1469910"/>
    <lineage>
        <taxon>Eukaryota</taxon>
        <taxon>Fungi</taxon>
        <taxon>Dikarya</taxon>
        <taxon>Ascomycota</taxon>
        <taxon>Pezizomycotina</taxon>
        <taxon>Dothideomycetes</taxon>
        <taxon>Pleosporomycetidae</taxon>
        <taxon>Pleosporales</taxon>
        <taxon>Pleosporineae</taxon>
        <taxon>Phaeosphaeriaceae</taxon>
        <taxon>Ophiobolus</taxon>
    </lineage>
</organism>